<sequence>MESILRPKKLPDETHEVIVVLEAIHVAMPEVDTSPRTHEVLSYPRTSPADDVAARVRDASIVIVTTCAINAKTLGEAPYLKCIISHPTGTDHIDLDECRRRNVQVMNSPSINIEAVSEHALALYFAARRGLVKLHNTLLDYNEGRPNDWKAKGSLTSLLRDAEGRAPKTCSQETVAIFGYGALGKRIAQLCRALGMKVIISARKDSSDTPPSSTPSTTSSSEPPVARVPFAEALRTATVLILSLPLSPSTLDLISAPELAAMRPDAVLVSVSRGGIVNEAAAAAALAERRIYGYATDVHAIEPAGSGADSALLAAGERGERERSRLNMTLTPHLAWFADTTLLNIQRTVVENVRAFVEGTGGYIVVKRT</sequence>
<comment type="caution">
    <text evidence="8">The sequence shown here is derived from an EMBL/GenBank/DDBJ whole genome shotgun (WGS) entry which is preliminary data.</text>
</comment>
<evidence type="ECO:0000256" key="4">
    <source>
        <dbReference type="RuleBase" id="RU003719"/>
    </source>
</evidence>
<dbReference type="InterPro" id="IPR050418">
    <property type="entry name" value="D-iso_2-hydroxyacid_DH_PdxB"/>
</dbReference>
<evidence type="ECO:0000256" key="5">
    <source>
        <dbReference type="SAM" id="MobiDB-lite"/>
    </source>
</evidence>
<evidence type="ECO:0000256" key="3">
    <source>
        <dbReference type="ARBA" id="ARBA00023027"/>
    </source>
</evidence>
<dbReference type="SUPFAM" id="SSF51735">
    <property type="entry name" value="NAD(P)-binding Rossmann-fold domains"/>
    <property type="match status" value="1"/>
</dbReference>
<dbReference type="AlphaFoldDB" id="A0AA38RUB9"/>
<dbReference type="Gene3D" id="3.40.50.720">
    <property type="entry name" value="NAD(P)-binding Rossmann-like Domain"/>
    <property type="match status" value="2"/>
</dbReference>
<dbReference type="Pfam" id="PF02826">
    <property type="entry name" value="2-Hacid_dh_C"/>
    <property type="match status" value="1"/>
</dbReference>
<evidence type="ECO:0000259" key="6">
    <source>
        <dbReference type="Pfam" id="PF00389"/>
    </source>
</evidence>
<evidence type="ECO:0000313" key="9">
    <source>
        <dbReference type="Proteomes" id="UP001174694"/>
    </source>
</evidence>
<dbReference type="PANTHER" id="PTHR43761:SF1">
    <property type="entry name" value="D-ISOMER SPECIFIC 2-HYDROXYACID DEHYDROGENASE CATALYTIC DOMAIN-CONTAINING PROTEIN-RELATED"/>
    <property type="match status" value="1"/>
</dbReference>
<feature type="domain" description="D-isomer specific 2-hydroxyacid dehydrogenase catalytic" evidence="6">
    <location>
        <begin position="37"/>
        <end position="359"/>
    </location>
</feature>
<name>A0AA38RUB9_9PEZI</name>
<dbReference type="InterPro" id="IPR006139">
    <property type="entry name" value="D-isomer_2_OHA_DH_cat_dom"/>
</dbReference>
<dbReference type="InterPro" id="IPR036291">
    <property type="entry name" value="NAD(P)-bd_dom_sf"/>
</dbReference>
<dbReference type="CDD" id="cd05198">
    <property type="entry name" value="formate_dh_like"/>
    <property type="match status" value="1"/>
</dbReference>
<feature type="region of interest" description="Disordered" evidence="5">
    <location>
        <begin position="204"/>
        <end position="225"/>
    </location>
</feature>
<proteinExistence type="inferred from homology"/>
<comment type="similarity">
    <text evidence="1 4">Belongs to the D-isomer specific 2-hydroxyacid dehydrogenase family.</text>
</comment>
<dbReference type="SUPFAM" id="SSF52283">
    <property type="entry name" value="Formate/glycerate dehydrogenase catalytic domain-like"/>
    <property type="match status" value="1"/>
</dbReference>
<dbReference type="GO" id="GO:0016616">
    <property type="term" value="F:oxidoreductase activity, acting on the CH-OH group of donors, NAD or NADP as acceptor"/>
    <property type="evidence" value="ECO:0007669"/>
    <property type="project" value="InterPro"/>
</dbReference>
<organism evidence="8 9">
    <name type="scientific">Pleurostoma richardsiae</name>
    <dbReference type="NCBI Taxonomy" id="41990"/>
    <lineage>
        <taxon>Eukaryota</taxon>
        <taxon>Fungi</taxon>
        <taxon>Dikarya</taxon>
        <taxon>Ascomycota</taxon>
        <taxon>Pezizomycotina</taxon>
        <taxon>Sordariomycetes</taxon>
        <taxon>Sordariomycetidae</taxon>
        <taxon>Calosphaeriales</taxon>
        <taxon>Pleurostomataceae</taxon>
        <taxon>Pleurostoma</taxon>
    </lineage>
</organism>
<dbReference type="PANTHER" id="PTHR43761">
    <property type="entry name" value="D-ISOMER SPECIFIC 2-HYDROXYACID DEHYDROGENASE FAMILY PROTEIN (AFU_ORTHOLOGUE AFUA_1G13630)"/>
    <property type="match status" value="1"/>
</dbReference>
<feature type="domain" description="D-isomer specific 2-hydroxyacid dehydrogenase NAD-binding" evidence="7">
    <location>
        <begin position="164"/>
        <end position="335"/>
    </location>
</feature>
<feature type="compositionally biased region" description="Low complexity" evidence="5">
    <location>
        <begin position="208"/>
        <end position="224"/>
    </location>
</feature>
<dbReference type="Proteomes" id="UP001174694">
    <property type="component" value="Unassembled WGS sequence"/>
</dbReference>
<reference evidence="8" key="1">
    <citation type="submission" date="2022-07" db="EMBL/GenBank/DDBJ databases">
        <title>Fungi with potential for degradation of polypropylene.</title>
        <authorList>
            <person name="Gostincar C."/>
        </authorList>
    </citation>
    <scope>NUCLEOTIDE SEQUENCE</scope>
    <source>
        <strain evidence="8">EXF-13308</strain>
    </source>
</reference>
<keyword evidence="9" id="KW-1185">Reference proteome</keyword>
<keyword evidence="2 4" id="KW-0560">Oxidoreductase</keyword>
<dbReference type="Pfam" id="PF00389">
    <property type="entry name" value="2-Hacid_dh"/>
    <property type="match status" value="1"/>
</dbReference>
<gene>
    <name evidence="8" type="ORF">NKR23_g4834</name>
</gene>
<dbReference type="InterPro" id="IPR006140">
    <property type="entry name" value="D-isomer_DH_NAD-bd"/>
</dbReference>
<evidence type="ECO:0000256" key="1">
    <source>
        <dbReference type="ARBA" id="ARBA00005854"/>
    </source>
</evidence>
<dbReference type="EMBL" id="JANBVO010000012">
    <property type="protein sequence ID" value="KAJ9148603.1"/>
    <property type="molecule type" value="Genomic_DNA"/>
</dbReference>
<keyword evidence="3" id="KW-0520">NAD</keyword>
<accession>A0AA38RUB9</accession>
<protein>
    <submittedName>
        <fullName evidence="8">Glycerate dehydrogenase</fullName>
    </submittedName>
</protein>
<evidence type="ECO:0000259" key="7">
    <source>
        <dbReference type="Pfam" id="PF02826"/>
    </source>
</evidence>
<dbReference type="GO" id="GO:0051287">
    <property type="term" value="F:NAD binding"/>
    <property type="evidence" value="ECO:0007669"/>
    <property type="project" value="InterPro"/>
</dbReference>
<evidence type="ECO:0000256" key="2">
    <source>
        <dbReference type="ARBA" id="ARBA00023002"/>
    </source>
</evidence>
<evidence type="ECO:0000313" key="8">
    <source>
        <dbReference type="EMBL" id="KAJ9148603.1"/>
    </source>
</evidence>